<dbReference type="InterPro" id="IPR036396">
    <property type="entry name" value="Cyt_P450_sf"/>
</dbReference>
<dbReference type="AlphaFoldDB" id="A0ABD0Q4P6"/>
<evidence type="ECO:0000256" key="6">
    <source>
        <dbReference type="ARBA" id="ARBA00023004"/>
    </source>
</evidence>
<protein>
    <submittedName>
        <fullName evidence="8">Uncharacterized protein</fullName>
    </submittedName>
</protein>
<evidence type="ECO:0000256" key="5">
    <source>
        <dbReference type="ARBA" id="ARBA00023002"/>
    </source>
</evidence>
<dbReference type="Gene3D" id="1.10.630.10">
    <property type="entry name" value="Cytochrome P450"/>
    <property type="match status" value="1"/>
</dbReference>
<accession>A0ABD0Q4P6</accession>
<feature type="non-terminal residue" evidence="8">
    <location>
        <position position="1"/>
    </location>
</feature>
<name>A0ABD0Q4P6_CIRMR</name>
<evidence type="ECO:0000256" key="7">
    <source>
        <dbReference type="ARBA" id="ARBA00023033"/>
    </source>
</evidence>
<keyword evidence="4" id="KW-0479">Metal-binding</keyword>
<proteinExistence type="inferred from homology"/>
<evidence type="ECO:0000256" key="2">
    <source>
        <dbReference type="ARBA" id="ARBA00010617"/>
    </source>
</evidence>
<dbReference type="EMBL" id="JAMKFB020000011">
    <property type="protein sequence ID" value="KAL0181260.1"/>
    <property type="molecule type" value="Genomic_DNA"/>
</dbReference>
<dbReference type="Pfam" id="PF00067">
    <property type="entry name" value="p450"/>
    <property type="match status" value="1"/>
</dbReference>
<evidence type="ECO:0000256" key="4">
    <source>
        <dbReference type="ARBA" id="ARBA00022723"/>
    </source>
</evidence>
<evidence type="ECO:0000313" key="8">
    <source>
        <dbReference type="EMBL" id="KAL0181260.1"/>
    </source>
</evidence>
<organism evidence="8 9">
    <name type="scientific">Cirrhinus mrigala</name>
    <name type="common">Mrigala</name>
    <dbReference type="NCBI Taxonomy" id="683832"/>
    <lineage>
        <taxon>Eukaryota</taxon>
        <taxon>Metazoa</taxon>
        <taxon>Chordata</taxon>
        <taxon>Craniata</taxon>
        <taxon>Vertebrata</taxon>
        <taxon>Euteleostomi</taxon>
        <taxon>Actinopterygii</taxon>
        <taxon>Neopterygii</taxon>
        <taxon>Teleostei</taxon>
        <taxon>Ostariophysi</taxon>
        <taxon>Cypriniformes</taxon>
        <taxon>Cyprinidae</taxon>
        <taxon>Labeoninae</taxon>
        <taxon>Labeonini</taxon>
        <taxon>Cirrhinus</taxon>
    </lineage>
</organism>
<comment type="similarity">
    <text evidence="2">Belongs to the cytochrome P450 family.</text>
</comment>
<keyword evidence="5" id="KW-0560">Oxidoreductase</keyword>
<evidence type="ECO:0000313" key="9">
    <source>
        <dbReference type="Proteomes" id="UP001529510"/>
    </source>
</evidence>
<feature type="non-terminal residue" evidence="8">
    <location>
        <position position="55"/>
    </location>
</feature>
<gene>
    <name evidence="8" type="ORF">M9458_023666</name>
</gene>
<evidence type="ECO:0000256" key="3">
    <source>
        <dbReference type="ARBA" id="ARBA00022617"/>
    </source>
</evidence>
<dbReference type="Proteomes" id="UP001529510">
    <property type="component" value="Unassembled WGS sequence"/>
</dbReference>
<dbReference type="GO" id="GO:0004497">
    <property type="term" value="F:monooxygenase activity"/>
    <property type="evidence" value="ECO:0007669"/>
    <property type="project" value="UniProtKB-KW"/>
</dbReference>
<keyword evidence="7" id="KW-0503">Monooxygenase</keyword>
<dbReference type="InterPro" id="IPR001128">
    <property type="entry name" value="Cyt_P450"/>
</dbReference>
<dbReference type="PANTHER" id="PTHR24279">
    <property type="entry name" value="CYTOCHROME P450"/>
    <property type="match status" value="1"/>
</dbReference>
<keyword evidence="3" id="KW-0349">Heme</keyword>
<sequence length="55" mass="6171">ISSTLSWSLYELSRHPDIQTALRDEVLSVMKGRSVPEARDVAAMPLMKAVMKEIL</sequence>
<dbReference type="SUPFAM" id="SSF48264">
    <property type="entry name" value="Cytochrome P450"/>
    <property type="match status" value="1"/>
</dbReference>
<dbReference type="GO" id="GO:0006629">
    <property type="term" value="P:lipid metabolic process"/>
    <property type="evidence" value="ECO:0007669"/>
    <property type="project" value="UniProtKB-ARBA"/>
</dbReference>
<evidence type="ECO:0000256" key="1">
    <source>
        <dbReference type="ARBA" id="ARBA00001971"/>
    </source>
</evidence>
<dbReference type="GO" id="GO:0046872">
    <property type="term" value="F:metal ion binding"/>
    <property type="evidence" value="ECO:0007669"/>
    <property type="project" value="UniProtKB-KW"/>
</dbReference>
<dbReference type="InterPro" id="IPR050479">
    <property type="entry name" value="CYP11_CYP27_families"/>
</dbReference>
<dbReference type="PANTHER" id="PTHR24279:SF121">
    <property type="entry name" value="CYTOCHROME P450 FAMILY 27 SUBFAMILY B MEMBER 1"/>
    <property type="match status" value="1"/>
</dbReference>
<comment type="caution">
    <text evidence="8">The sequence shown here is derived from an EMBL/GenBank/DDBJ whole genome shotgun (WGS) entry which is preliminary data.</text>
</comment>
<comment type="cofactor">
    <cofactor evidence="1">
        <name>heme</name>
        <dbReference type="ChEBI" id="CHEBI:30413"/>
    </cofactor>
</comment>
<reference evidence="8 9" key="1">
    <citation type="submission" date="2024-05" db="EMBL/GenBank/DDBJ databases">
        <title>Genome sequencing and assembly of Indian major carp, Cirrhinus mrigala (Hamilton, 1822).</title>
        <authorList>
            <person name="Mohindra V."/>
            <person name="Chowdhury L.M."/>
            <person name="Lal K."/>
            <person name="Jena J.K."/>
        </authorList>
    </citation>
    <scope>NUCLEOTIDE SEQUENCE [LARGE SCALE GENOMIC DNA]</scope>
    <source>
        <strain evidence="8">CM1030</strain>
        <tissue evidence="8">Blood</tissue>
    </source>
</reference>
<keyword evidence="9" id="KW-1185">Reference proteome</keyword>
<keyword evidence="6" id="KW-0408">Iron</keyword>